<dbReference type="PANTHER" id="PTHR43489">
    <property type="entry name" value="ISOMERASE"/>
    <property type="match status" value="1"/>
</dbReference>
<evidence type="ECO:0000256" key="3">
    <source>
        <dbReference type="PIRSR" id="PIRSR006241-50"/>
    </source>
</evidence>
<keyword evidence="6" id="KW-1185">Reference proteome</keyword>
<dbReference type="STRING" id="658167.SAMN04488135_11432"/>
<evidence type="ECO:0000256" key="1">
    <source>
        <dbReference type="ARBA" id="ARBA00023235"/>
    </source>
</evidence>
<gene>
    <name evidence="5" type="ORF">SAMN04488135_11432</name>
</gene>
<dbReference type="Gene3D" id="3.20.20.150">
    <property type="entry name" value="Divalent-metal-dependent TIM barrel enzymes"/>
    <property type="match status" value="1"/>
</dbReference>
<keyword evidence="5" id="KW-0670">Pyruvate</keyword>
<dbReference type="GO" id="GO:0008903">
    <property type="term" value="F:hydroxypyruvate isomerase activity"/>
    <property type="evidence" value="ECO:0007669"/>
    <property type="project" value="TreeGrafter"/>
</dbReference>
<dbReference type="PANTHER" id="PTHR43489:SF6">
    <property type="entry name" value="HYDROXYPYRUVATE ISOMERASE-RELATED"/>
    <property type="match status" value="1"/>
</dbReference>
<proteinExistence type="inferred from homology"/>
<dbReference type="GO" id="GO:0046487">
    <property type="term" value="P:glyoxylate metabolic process"/>
    <property type="evidence" value="ECO:0007669"/>
    <property type="project" value="TreeGrafter"/>
</dbReference>
<dbReference type="AlphaFoldDB" id="A0A1M5ZEG0"/>
<dbReference type="Proteomes" id="UP000184226">
    <property type="component" value="Unassembled WGS sequence"/>
</dbReference>
<dbReference type="FunFam" id="3.20.20.150:FF:000007">
    <property type="entry name" value="Hydroxypyruvate isomerase"/>
    <property type="match status" value="1"/>
</dbReference>
<evidence type="ECO:0000256" key="2">
    <source>
        <dbReference type="PIRNR" id="PIRNR006241"/>
    </source>
</evidence>
<feature type="domain" description="Xylose isomerase-like TIM barrel" evidence="4">
    <location>
        <begin position="21"/>
        <end position="262"/>
    </location>
</feature>
<dbReference type="InterPro" id="IPR026040">
    <property type="entry name" value="HyI-like"/>
</dbReference>
<dbReference type="OrthoDB" id="9786584at2"/>
<evidence type="ECO:0000313" key="6">
    <source>
        <dbReference type="Proteomes" id="UP000184226"/>
    </source>
</evidence>
<name>A0A1M5ZEG0_9BURK</name>
<keyword evidence="1 2" id="KW-0413">Isomerase</keyword>
<dbReference type="PIRSF" id="PIRSF006241">
    <property type="entry name" value="HyI"/>
    <property type="match status" value="1"/>
</dbReference>
<dbReference type="InterPro" id="IPR013022">
    <property type="entry name" value="Xyl_isomerase-like_TIM-brl"/>
</dbReference>
<dbReference type="RefSeq" id="WP_073107176.1">
    <property type="nucleotide sequence ID" value="NZ_FQXE01000014.1"/>
</dbReference>
<sequence length="271" mass="28924">MPKFSANLGFLWPDRPLPERIKAAARAGFKAIELHWPYDTDAAEVRGLCAELGLTLLGVNTSKGDAAKGESGLGALPGREAEFQQTVDQAIDWSIASGARAIHAMAGIVPAGAPAAGAPAAAPADTFVRNLKLAADKAAAHGLTLLLEPLNPRDAPGYFYSTLAQADAVLDRVGKPNVRIMFDAYHVGVTEGDVLTRLARYLPRIGHVQIAAVPSRAEPDEGELRYEALFEKLDELGYDGWVGCEYKPRADTDDGLAWTRKLGVRLDSIGP</sequence>
<dbReference type="InterPro" id="IPR050417">
    <property type="entry name" value="Sugar_Epim/Isomerase"/>
</dbReference>
<feature type="active site" description="Proton donor/acceptor" evidence="3">
    <location>
        <position position="245"/>
    </location>
</feature>
<evidence type="ECO:0000259" key="4">
    <source>
        <dbReference type="Pfam" id="PF01261"/>
    </source>
</evidence>
<evidence type="ECO:0000313" key="5">
    <source>
        <dbReference type="EMBL" id="SHI22549.1"/>
    </source>
</evidence>
<dbReference type="Pfam" id="PF01261">
    <property type="entry name" value="AP_endonuc_2"/>
    <property type="match status" value="1"/>
</dbReference>
<comment type="similarity">
    <text evidence="2">Belongs to the hyi family.</text>
</comment>
<accession>A0A1M5ZEG0</accession>
<feature type="active site" description="Proton donor/acceptor" evidence="3">
    <location>
        <position position="148"/>
    </location>
</feature>
<protein>
    <submittedName>
        <fullName evidence="5">Hydroxypyruvate isomerase</fullName>
    </submittedName>
</protein>
<dbReference type="InterPro" id="IPR036237">
    <property type="entry name" value="Xyl_isomerase-like_sf"/>
</dbReference>
<organism evidence="5 6">
    <name type="scientific">Pollutimonas bauzanensis</name>
    <dbReference type="NCBI Taxonomy" id="658167"/>
    <lineage>
        <taxon>Bacteria</taxon>
        <taxon>Pseudomonadati</taxon>
        <taxon>Pseudomonadota</taxon>
        <taxon>Betaproteobacteria</taxon>
        <taxon>Burkholderiales</taxon>
        <taxon>Alcaligenaceae</taxon>
        <taxon>Pollutimonas</taxon>
    </lineage>
</organism>
<dbReference type="SUPFAM" id="SSF51658">
    <property type="entry name" value="Xylose isomerase-like"/>
    <property type="match status" value="1"/>
</dbReference>
<reference evidence="5 6" key="1">
    <citation type="submission" date="2016-11" db="EMBL/GenBank/DDBJ databases">
        <authorList>
            <person name="Jaros S."/>
            <person name="Januszkiewicz K."/>
            <person name="Wedrychowicz H."/>
        </authorList>
    </citation>
    <scope>NUCLEOTIDE SEQUENCE [LARGE SCALE GENOMIC DNA]</scope>
    <source>
        <strain evidence="5 6">CGMCC 1.10190</strain>
    </source>
</reference>
<dbReference type="EMBL" id="FQXE01000014">
    <property type="protein sequence ID" value="SHI22549.1"/>
    <property type="molecule type" value="Genomic_DNA"/>
</dbReference>